<keyword evidence="3" id="KW-1185">Reference proteome</keyword>
<dbReference type="PANTHER" id="PTHR43767">
    <property type="entry name" value="LONG-CHAIN-FATTY-ACID--COA LIGASE"/>
    <property type="match status" value="1"/>
</dbReference>
<dbReference type="RefSeq" id="WP_211470154.1">
    <property type="nucleotide sequence ID" value="NZ_JAGSXH010000099.1"/>
</dbReference>
<proteinExistence type="predicted"/>
<comment type="caution">
    <text evidence="2">The sequence shown here is derived from an EMBL/GenBank/DDBJ whole genome shotgun (WGS) entry which is preliminary data.</text>
</comment>
<reference evidence="2" key="1">
    <citation type="submission" date="2021-04" db="EMBL/GenBank/DDBJ databases">
        <title>Genome based classification of Actinospica acidithermotolerans sp. nov., an actinobacterium isolated from an Indonesian hot spring.</title>
        <authorList>
            <person name="Kusuma A.B."/>
            <person name="Putra K.E."/>
            <person name="Nafisah S."/>
            <person name="Loh J."/>
            <person name="Nouioui I."/>
            <person name="Goodfellow M."/>
        </authorList>
    </citation>
    <scope>NUCLEOTIDE SEQUENCE</scope>
    <source>
        <strain evidence="2">DSM 45618</strain>
    </source>
</reference>
<dbReference type="Pfam" id="PF00501">
    <property type="entry name" value="AMP-binding"/>
    <property type="match status" value="1"/>
</dbReference>
<dbReference type="GO" id="GO:0016874">
    <property type="term" value="F:ligase activity"/>
    <property type="evidence" value="ECO:0007669"/>
    <property type="project" value="UniProtKB-KW"/>
</dbReference>
<evidence type="ECO:0000313" key="3">
    <source>
        <dbReference type="Proteomes" id="UP000677913"/>
    </source>
</evidence>
<dbReference type="InterPro" id="IPR050237">
    <property type="entry name" value="ATP-dep_AMP-bd_enzyme"/>
</dbReference>
<protein>
    <submittedName>
        <fullName evidence="2">Acyl--CoA ligase</fullName>
    </submittedName>
</protein>
<dbReference type="InterPro" id="IPR042099">
    <property type="entry name" value="ANL_N_sf"/>
</dbReference>
<evidence type="ECO:0000313" key="2">
    <source>
        <dbReference type="EMBL" id="MBS2965759.1"/>
    </source>
</evidence>
<name>A0A8J7WTA0_9ACTN</name>
<feature type="domain" description="AMP-dependent synthetase/ligase" evidence="1">
    <location>
        <begin position="8"/>
        <end position="375"/>
    </location>
</feature>
<gene>
    <name evidence="2" type="ORF">KGA66_22090</name>
</gene>
<dbReference type="PANTHER" id="PTHR43767:SF1">
    <property type="entry name" value="NONRIBOSOMAL PEPTIDE SYNTHASE PES1 (EUROFUNG)-RELATED"/>
    <property type="match status" value="1"/>
</dbReference>
<dbReference type="Gene3D" id="3.40.50.12780">
    <property type="entry name" value="N-terminal domain of ligase-like"/>
    <property type="match status" value="1"/>
</dbReference>
<sequence length="515" mass="55135">MIKIDVIRRHSETKPDAPAVIDGAVTLTWSALGELAGRGATCLSRRLADRDARTGSRDRLVFLSRNRWELPALQAAAATIGLPTVGIDFTLPPEYVAACLDQVRPAVIVASAEFRGLVAKALELTRETDWHPVVKLALDEPGDDAAGWTSWARFVAEEADERDWIKLPFEGLGFTSGTSGAPKLVLRSSSFEARRYADVVEFFGFTESDVYLNCIPLYHASGPGWARVFLTLGAPVVLSPDGDPARLLKLLEQHRVTATLMVPPVLGSLVDYAGDVVRTLPRLNLRTIITGGRHLSPQVVRRTGAAFGDVLHIYYGTTETGVNTLSARGDLSRNPQTCGRPFPGNAIAILDADDRPVPTGTCGRVAVSGYMLADGFATQAAPTVEIGGTTWWVTSDTGRLNEDGELFIASRDTPECARGVDTISLENWLKSVLDVGDLAVVIDNRGTEPRLVVAFTEGAHGSVPSGVVGAAALARLTPIQVQAVEVPAIPYSPTGKLRSGAFLNEITRPAVLTKV</sequence>
<evidence type="ECO:0000259" key="1">
    <source>
        <dbReference type="Pfam" id="PF00501"/>
    </source>
</evidence>
<keyword evidence="2" id="KW-0436">Ligase</keyword>
<dbReference type="SUPFAM" id="SSF56801">
    <property type="entry name" value="Acetyl-CoA synthetase-like"/>
    <property type="match status" value="1"/>
</dbReference>
<dbReference type="CDD" id="cd04433">
    <property type="entry name" value="AFD_class_I"/>
    <property type="match status" value="1"/>
</dbReference>
<dbReference type="EMBL" id="JAGSXH010000099">
    <property type="protein sequence ID" value="MBS2965759.1"/>
    <property type="molecule type" value="Genomic_DNA"/>
</dbReference>
<organism evidence="2 3">
    <name type="scientific">Actinocrinis puniceicyclus</name>
    <dbReference type="NCBI Taxonomy" id="977794"/>
    <lineage>
        <taxon>Bacteria</taxon>
        <taxon>Bacillati</taxon>
        <taxon>Actinomycetota</taxon>
        <taxon>Actinomycetes</taxon>
        <taxon>Catenulisporales</taxon>
        <taxon>Actinospicaceae</taxon>
        <taxon>Actinocrinis</taxon>
    </lineage>
</organism>
<dbReference type="AlphaFoldDB" id="A0A8J7WTA0"/>
<dbReference type="InterPro" id="IPR000873">
    <property type="entry name" value="AMP-dep_synth/lig_dom"/>
</dbReference>
<dbReference type="InterPro" id="IPR020845">
    <property type="entry name" value="AMP-binding_CS"/>
</dbReference>
<dbReference type="Proteomes" id="UP000677913">
    <property type="component" value="Unassembled WGS sequence"/>
</dbReference>
<dbReference type="PROSITE" id="PS00455">
    <property type="entry name" value="AMP_BINDING"/>
    <property type="match status" value="1"/>
</dbReference>
<accession>A0A8J7WTA0</accession>